<evidence type="ECO:0000259" key="2">
    <source>
        <dbReference type="Pfam" id="PF26194"/>
    </source>
</evidence>
<evidence type="ECO:0000259" key="1">
    <source>
        <dbReference type="Pfam" id="PF22899"/>
    </source>
</evidence>
<keyword evidence="3" id="KW-1185">Reference proteome</keyword>
<accession>A0ABM1EY28</accession>
<protein>
    <submittedName>
        <fullName evidence="4">Structural maintenance of chromosomes flexible hinge domain-containing protein 1-like</fullName>
    </submittedName>
</protein>
<dbReference type="Proteomes" id="UP000695022">
    <property type="component" value="Unplaced"/>
</dbReference>
<dbReference type="PANTHER" id="PTHR22640">
    <property type="entry name" value="STRUCTURAL MAINTENANCE OF CHROMOSOMES FLEXIBLE HINGE DOMAIN-CONTAINING PROTEIN 1"/>
    <property type="match status" value="1"/>
</dbReference>
<sequence length="462" mass="53025">MQTANISIRYRWLQVTMQMRSQARATHLRDVADDMQTLYVAAAASTFEFRAKVAAVSGVVEGVVRYHPFLYDRETFPAEFVDPRDVEPEIEDEHDYAIPTTKARGRRPIFDCYWNGRMIPYTTIHEFDWCAPPKKEKAVPLACWNRVSGVLWTNDKFQVSTNKLTFIDLEVRLKDKQTMFSRVINGQERRGNIAKQFADWLKECHERCDKQVHFSDYRGLCSRTELPRNRQGPWSTYAQIEWERRTYGAGTLIKTKKTVPPMYGKITRFFLYGEREEEEFVTGGEVEIQQQPKCIYGETKTVPLFKIDRSASQAMIKKAIDEEMALMPSVVVVSWPEGNEVKHGERRPAGRVVGDIKVEILNQKREAINKLPGQGGKRKLLVELKVVWHAPGGDEIIASHVGQHGTTWPYWFRKMENLRQIGAHTLTLQVCVNDSATSTFAGQPLPRYTLKFTVTVSQTGVA</sequence>
<reference evidence="4" key="1">
    <citation type="submission" date="2025-08" db="UniProtKB">
        <authorList>
            <consortium name="RefSeq"/>
        </authorList>
    </citation>
    <scope>IDENTIFICATION</scope>
</reference>
<dbReference type="Pfam" id="PF22899">
    <property type="entry name" value="SMCHD1_S5"/>
    <property type="match status" value="1"/>
</dbReference>
<evidence type="ECO:0000313" key="3">
    <source>
        <dbReference type="Proteomes" id="UP000695022"/>
    </source>
</evidence>
<dbReference type="Pfam" id="PF26194">
    <property type="entry name" value="Ig_SMCHD1_1st"/>
    <property type="match status" value="1"/>
</dbReference>
<feature type="domain" description="SMCHD1 ribosomal S5" evidence="1">
    <location>
        <begin position="33"/>
        <end position="206"/>
    </location>
</feature>
<gene>
    <name evidence="4" type="primary">LOC106816967</name>
</gene>
<dbReference type="InterPro" id="IPR058611">
    <property type="entry name" value="Ig_SMCHD1_1st"/>
</dbReference>
<name>A0ABM1EY28_PRICU</name>
<evidence type="ECO:0000313" key="4">
    <source>
        <dbReference type="RefSeq" id="XP_014677099.1"/>
    </source>
</evidence>
<dbReference type="PANTHER" id="PTHR22640:SF2">
    <property type="entry name" value="STRUCTURAL MAINTENANCE OF CHROMOSOMES FLEXIBLE HINGE DOMAIN-CONTAINING PROTEIN 1"/>
    <property type="match status" value="1"/>
</dbReference>
<dbReference type="GeneID" id="106816967"/>
<proteinExistence type="predicted"/>
<organism evidence="3 4">
    <name type="scientific">Priapulus caudatus</name>
    <name type="common">Priapulid worm</name>
    <dbReference type="NCBI Taxonomy" id="37621"/>
    <lineage>
        <taxon>Eukaryota</taxon>
        <taxon>Metazoa</taxon>
        <taxon>Ecdysozoa</taxon>
        <taxon>Scalidophora</taxon>
        <taxon>Priapulida</taxon>
        <taxon>Priapulimorpha</taxon>
        <taxon>Priapulimorphida</taxon>
        <taxon>Priapulidae</taxon>
        <taxon>Priapulus</taxon>
    </lineage>
</organism>
<dbReference type="RefSeq" id="XP_014677099.1">
    <property type="nucleotide sequence ID" value="XM_014821613.1"/>
</dbReference>
<feature type="domain" description="SMCHD1 Ig-like" evidence="2">
    <location>
        <begin position="328"/>
        <end position="455"/>
    </location>
</feature>
<dbReference type="InterPro" id="IPR038892">
    <property type="entry name" value="SMCHD1"/>
</dbReference>
<dbReference type="InterPro" id="IPR055109">
    <property type="entry name" value="SMCHD1_S5"/>
</dbReference>